<keyword evidence="1" id="KW-0511">Multifunctional enzyme</keyword>
<comment type="caution">
    <text evidence="3">The sequence shown here is derived from an EMBL/GenBank/DDBJ whole genome shotgun (WGS) entry which is preliminary data.</text>
</comment>
<evidence type="ECO:0000313" key="4">
    <source>
        <dbReference type="Proteomes" id="UP000325315"/>
    </source>
</evidence>
<dbReference type="Pfam" id="PF17919">
    <property type="entry name" value="RT_RNaseH_2"/>
    <property type="match status" value="1"/>
</dbReference>
<feature type="domain" description="Reverse transcriptase/retrotransposon-derived protein RNase H-like" evidence="2">
    <location>
        <begin position="99"/>
        <end position="151"/>
    </location>
</feature>
<dbReference type="SUPFAM" id="SSF56672">
    <property type="entry name" value="DNA/RNA polymerases"/>
    <property type="match status" value="1"/>
</dbReference>
<dbReference type="OrthoDB" id="415724at2759"/>
<dbReference type="InterPro" id="IPR050951">
    <property type="entry name" value="Retrovirus_Pol_polyprotein"/>
</dbReference>
<dbReference type="GO" id="GO:0003824">
    <property type="term" value="F:catalytic activity"/>
    <property type="evidence" value="ECO:0007669"/>
    <property type="project" value="UniProtKB-KW"/>
</dbReference>
<evidence type="ECO:0000256" key="1">
    <source>
        <dbReference type="ARBA" id="ARBA00023268"/>
    </source>
</evidence>
<dbReference type="EMBL" id="SMMG02000002">
    <property type="protein sequence ID" value="KAA3484599.1"/>
    <property type="molecule type" value="Genomic_DNA"/>
</dbReference>
<sequence>MRPSMPEYLRTILQTLRDKQLYAKFSKSEFWLREVEFLGHIILGDDIRVDPSKILAIVDWKLPRNVFEVKSFLGLADYYIRFVKGISMIATPMTRLSQKDVNFEKLKALLTKAPILVQPEQGKEFIIYSDASLNGLGCVLMQEGKSPKPICDPKLSFHPTQSNKVVSCIYDHTMPHRVPSVY</sequence>
<dbReference type="AlphaFoldDB" id="A0A5B6WRR8"/>
<gene>
    <name evidence="3" type="ORF">EPI10_006673</name>
</gene>
<keyword evidence="4" id="KW-1185">Reference proteome</keyword>
<name>A0A5B6WRR8_9ROSI</name>
<dbReference type="PANTHER" id="PTHR37984">
    <property type="entry name" value="PROTEIN CBG26694"/>
    <property type="match status" value="1"/>
</dbReference>
<evidence type="ECO:0000259" key="2">
    <source>
        <dbReference type="Pfam" id="PF17919"/>
    </source>
</evidence>
<dbReference type="Gene3D" id="3.30.70.270">
    <property type="match status" value="2"/>
</dbReference>
<dbReference type="InterPro" id="IPR041577">
    <property type="entry name" value="RT_RNaseH_2"/>
</dbReference>
<dbReference type="InterPro" id="IPR043502">
    <property type="entry name" value="DNA/RNA_pol_sf"/>
</dbReference>
<reference evidence="4" key="1">
    <citation type="journal article" date="2019" name="Plant Biotechnol. J.">
        <title>Genome sequencing of the Australian wild diploid species Gossypium australe highlights disease resistance and delayed gland morphogenesis.</title>
        <authorList>
            <person name="Cai Y."/>
            <person name="Cai X."/>
            <person name="Wang Q."/>
            <person name="Wang P."/>
            <person name="Zhang Y."/>
            <person name="Cai C."/>
            <person name="Xu Y."/>
            <person name="Wang K."/>
            <person name="Zhou Z."/>
            <person name="Wang C."/>
            <person name="Geng S."/>
            <person name="Li B."/>
            <person name="Dong Q."/>
            <person name="Hou Y."/>
            <person name="Wang H."/>
            <person name="Ai P."/>
            <person name="Liu Z."/>
            <person name="Yi F."/>
            <person name="Sun M."/>
            <person name="An G."/>
            <person name="Cheng J."/>
            <person name="Zhang Y."/>
            <person name="Shi Q."/>
            <person name="Xie Y."/>
            <person name="Shi X."/>
            <person name="Chang Y."/>
            <person name="Huang F."/>
            <person name="Chen Y."/>
            <person name="Hong S."/>
            <person name="Mi L."/>
            <person name="Sun Q."/>
            <person name="Zhang L."/>
            <person name="Zhou B."/>
            <person name="Peng R."/>
            <person name="Zhang X."/>
            <person name="Liu F."/>
        </authorList>
    </citation>
    <scope>NUCLEOTIDE SEQUENCE [LARGE SCALE GENOMIC DNA]</scope>
    <source>
        <strain evidence="4">cv. PA1801</strain>
    </source>
</reference>
<proteinExistence type="predicted"/>
<dbReference type="PANTHER" id="PTHR37984:SF5">
    <property type="entry name" value="PROTEIN NYNRIN-LIKE"/>
    <property type="match status" value="1"/>
</dbReference>
<organism evidence="3 4">
    <name type="scientific">Gossypium australe</name>
    <dbReference type="NCBI Taxonomy" id="47621"/>
    <lineage>
        <taxon>Eukaryota</taxon>
        <taxon>Viridiplantae</taxon>
        <taxon>Streptophyta</taxon>
        <taxon>Embryophyta</taxon>
        <taxon>Tracheophyta</taxon>
        <taxon>Spermatophyta</taxon>
        <taxon>Magnoliopsida</taxon>
        <taxon>eudicotyledons</taxon>
        <taxon>Gunneridae</taxon>
        <taxon>Pentapetalae</taxon>
        <taxon>rosids</taxon>
        <taxon>malvids</taxon>
        <taxon>Malvales</taxon>
        <taxon>Malvaceae</taxon>
        <taxon>Malvoideae</taxon>
        <taxon>Gossypium</taxon>
    </lineage>
</organism>
<protein>
    <submittedName>
        <fullName evidence="3">Polyprotein</fullName>
    </submittedName>
</protein>
<accession>A0A5B6WRR8</accession>
<evidence type="ECO:0000313" key="3">
    <source>
        <dbReference type="EMBL" id="KAA3484599.1"/>
    </source>
</evidence>
<dbReference type="InterPro" id="IPR043128">
    <property type="entry name" value="Rev_trsase/Diguanyl_cyclase"/>
</dbReference>
<dbReference type="Proteomes" id="UP000325315">
    <property type="component" value="Unassembled WGS sequence"/>
</dbReference>